<feature type="compositionally biased region" description="Acidic residues" evidence="1">
    <location>
        <begin position="77"/>
        <end position="86"/>
    </location>
</feature>
<name>A0A4Y7PQV9_9AGAM</name>
<proteinExistence type="predicted"/>
<organism evidence="2 3">
    <name type="scientific">Rickenella mellea</name>
    <dbReference type="NCBI Taxonomy" id="50990"/>
    <lineage>
        <taxon>Eukaryota</taxon>
        <taxon>Fungi</taxon>
        <taxon>Dikarya</taxon>
        <taxon>Basidiomycota</taxon>
        <taxon>Agaricomycotina</taxon>
        <taxon>Agaricomycetes</taxon>
        <taxon>Hymenochaetales</taxon>
        <taxon>Rickenellaceae</taxon>
        <taxon>Rickenella</taxon>
    </lineage>
</organism>
<dbReference type="Proteomes" id="UP000294933">
    <property type="component" value="Unassembled WGS sequence"/>
</dbReference>
<feature type="compositionally biased region" description="Basic residues" evidence="1">
    <location>
        <begin position="62"/>
        <end position="73"/>
    </location>
</feature>
<dbReference type="EMBL" id="ML170232">
    <property type="protein sequence ID" value="TDL16900.1"/>
    <property type="molecule type" value="Genomic_DNA"/>
</dbReference>
<evidence type="ECO:0000313" key="3">
    <source>
        <dbReference type="Proteomes" id="UP000294933"/>
    </source>
</evidence>
<reference evidence="2 3" key="1">
    <citation type="submission" date="2018-06" db="EMBL/GenBank/DDBJ databases">
        <title>A transcriptomic atlas of mushroom development highlights an independent origin of complex multicellularity.</title>
        <authorList>
            <consortium name="DOE Joint Genome Institute"/>
            <person name="Krizsan K."/>
            <person name="Almasi E."/>
            <person name="Merenyi Z."/>
            <person name="Sahu N."/>
            <person name="Viragh M."/>
            <person name="Koszo T."/>
            <person name="Mondo S."/>
            <person name="Kiss B."/>
            <person name="Balint B."/>
            <person name="Kues U."/>
            <person name="Barry K."/>
            <person name="Hegedus J.C."/>
            <person name="Henrissat B."/>
            <person name="Johnson J."/>
            <person name="Lipzen A."/>
            <person name="Ohm R."/>
            <person name="Nagy I."/>
            <person name="Pangilinan J."/>
            <person name="Yan J."/>
            <person name="Xiong Y."/>
            <person name="Grigoriev I.V."/>
            <person name="Hibbett D.S."/>
            <person name="Nagy L.G."/>
        </authorList>
    </citation>
    <scope>NUCLEOTIDE SEQUENCE [LARGE SCALE GENOMIC DNA]</scope>
    <source>
        <strain evidence="2 3">SZMC22713</strain>
    </source>
</reference>
<feature type="region of interest" description="Disordered" evidence="1">
    <location>
        <begin position="23"/>
        <end position="94"/>
    </location>
</feature>
<evidence type="ECO:0000256" key="1">
    <source>
        <dbReference type="SAM" id="MobiDB-lite"/>
    </source>
</evidence>
<gene>
    <name evidence="2" type="ORF">BD410DRAFT_794805</name>
</gene>
<sequence>MLKRRASPPLFLSNLPPYPRITAATARLHAPQHLSDSPPSPEFIFSEPSAEMRPKAESNLRVPRRNPRAGRRRMFADAEESDDESDTSTSSNDG</sequence>
<evidence type="ECO:0000313" key="2">
    <source>
        <dbReference type="EMBL" id="TDL16900.1"/>
    </source>
</evidence>
<dbReference type="VEuPathDB" id="FungiDB:BD410DRAFT_794805"/>
<keyword evidence="3" id="KW-1185">Reference proteome</keyword>
<protein>
    <submittedName>
        <fullName evidence="2">Uncharacterized protein</fullName>
    </submittedName>
</protein>
<accession>A0A4Y7PQV9</accession>
<dbReference type="AlphaFoldDB" id="A0A4Y7PQV9"/>